<dbReference type="EMBL" id="CP041186">
    <property type="protein sequence ID" value="QDG52136.1"/>
    <property type="molecule type" value="Genomic_DNA"/>
</dbReference>
<evidence type="ECO:0000259" key="1">
    <source>
        <dbReference type="Pfam" id="PF20796"/>
    </source>
</evidence>
<accession>A0A5B8Y7U5</accession>
<dbReference type="Proteomes" id="UP000315995">
    <property type="component" value="Chromosome"/>
</dbReference>
<organism evidence="2 3">
    <name type="scientific">Persicimonas caeni</name>
    <dbReference type="NCBI Taxonomy" id="2292766"/>
    <lineage>
        <taxon>Bacteria</taxon>
        <taxon>Deltaproteobacteria</taxon>
        <taxon>Bradymonadales</taxon>
        <taxon>Bradymonadaceae</taxon>
        <taxon>Persicimonas</taxon>
    </lineage>
</organism>
<reference evidence="2 3" key="1">
    <citation type="submission" date="2019-06" db="EMBL/GenBank/DDBJ databases">
        <title>Persicimonas caeni gen. nov., sp. nov., a predatory bacterium isolated from solar saltern.</title>
        <authorList>
            <person name="Wang S."/>
        </authorList>
    </citation>
    <scope>NUCLEOTIDE SEQUENCE [LARGE SCALE GENOMIC DNA]</scope>
    <source>
        <strain evidence="2 3">YN101</strain>
    </source>
</reference>
<sequence length="77" mass="8847">MTFDALLERYHALENVDARSFQPRIFNNLLSSQPLCFNLFGELQQNLELATEVFRTLAEGRMNDAARASMPLERTGR</sequence>
<dbReference type="OrthoDB" id="5502641at2"/>
<dbReference type="InterPro" id="IPR048822">
    <property type="entry name" value="PDDEXK_13"/>
</dbReference>
<protein>
    <recommendedName>
        <fullName evidence="1">PD-(D/E)XK nuclease-like domain-containing protein</fullName>
    </recommendedName>
</protein>
<evidence type="ECO:0000313" key="2">
    <source>
        <dbReference type="EMBL" id="QDG52136.1"/>
    </source>
</evidence>
<dbReference type="AlphaFoldDB" id="A0A4Y6PUX5"/>
<proteinExistence type="predicted"/>
<feature type="domain" description="PD-(D/E)XK nuclease-like" evidence="1">
    <location>
        <begin position="19"/>
        <end position="63"/>
    </location>
</feature>
<evidence type="ECO:0000313" key="3">
    <source>
        <dbReference type="Proteomes" id="UP000315995"/>
    </source>
</evidence>
<dbReference type="Pfam" id="PF20796">
    <property type="entry name" value="PDDEXK_13"/>
    <property type="match status" value="1"/>
</dbReference>
<name>A0A4Y6PUX5_PERCE</name>
<dbReference type="RefSeq" id="WP_141198611.1">
    <property type="nucleotide sequence ID" value="NZ_CP041186.1"/>
</dbReference>
<keyword evidence="3" id="KW-1185">Reference proteome</keyword>
<accession>A0A4Y6PUX5</accession>
<gene>
    <name evidence="2" type="ORF">FIV42_15710</name>
</gene>